<keyword evidence="1" id="KW-0732">Signal</keyword>
<dbReference type="EMBL" id="JACXXH010000003">
    <property type="protein sequence ID" value="MBD3863217.1"/>
    <property type="molecule type" value="Genomic_DNA"/>
</dbReference>
<reference evidence="2 3" key="1">
    <citation type="submission" date="2020-09" db="EMBL/GenBank/DDBJ databases">
        <title>Bacillus nautilus sp. nov., Chryseoglobus crepusculi sp. nov, and Psychrobacter noctis sp. nov., isolated from deep-sea sponges from the equatorial Atlantic.</title>
        <authorList>
            <person name="Stennett H.L."/>
            <person name="Williams S.E."/>
        </authorList>
    </citation>
    <scope>NUCLEOTIDE SEQUENCE [LARGE SCALE GENOMIC DNA]</scope>
    <source>
        <strain evidence="2 3">28M-24</strain>
    </source>
</reference>
<evidence type="ECO:0000313" key="3">
    <source>
        <dbReference type="Proteomes" id="UP000627521"/>
    </source>
</evidence>
<gene>
    <name evidence="2" type="ORF">IEG06_07115</name>
</gene>
<name>A0ABR8LYY2_9FLAO</name>
<accession>A0ABR8LYY2</accession>
<proteinExistence type="predicted"/>
<dbReference type="Pfam" id="PF13585">
    <property type="entry name" value="CHU_C"/>
    <property type="match status" value="1"/>
</dbReference>
<comment type="caution">
    <text evidence="2">The sequence shown here is derived from an EMBL/GenBank/DDBJ whole genome shotgun (WGS) entry which is preliminary data.</text>
</comment>
<dbReference type="RefSeq" id="WP_191099587.1">
    <property type="nucleotide sequence ID" value="NZ_JACXXF010000003.1"/>
</dbReference>
<protein>
    <submittedName>
        <fullName evidence="2">T9SS type B sorting domain-containing protein</fullName>
    </submittedName>
</protein>
<feature type="signal peptide" evidence="1">
    <location>
        <begin position="1"/>
        <end position="22"/>
    </location>
</feature>
<feature type="chain" id="PRO_5046266657" evidence="1">
    <location>
        <begin position="23"/>
        <end position="840"/>
    </location>
</feature>
<sequence>MILRFKFLLFICALCLTNITYAQLETHLISGEGWAKGDYVEIGINAKGVYGASTYNKPASFHDNRESDINNLFGFIANPLADGWVDYDGDFFTPGDPEEGFCVSINGINYNNNNNSSLFQIPGEVKGVNVISSDCFDDTAQIFWEGNVDGLNIKRYYSVTKDGLFIQMSTTIKNISNVVKPSVFFMHNVDPDNNVTLSGEHSTDIEIVSQASSAVDNISLVTASQAPLLIPEDMDGSNVSFFCKDELARVSFGGFNNRSATEIWNGMTFSSAEGDLTLDEDVAISIAFNLGDIAPNEAKKFTYYYILKEIEESFIPLIVNIFKENPSICDGTDGKIIFSGLTAGESYVISYKDDGVLIPSQTFIADTLGDIEISNLDSGIYSDVTINFAGCDTNINTLFELSDPVPPNFNLTHVDLSNCASFDAQINIQNLTPYTNYLVSYTLDNTTLYGPEEYTANFNGEINLLNLDRGIYSDFILEQYGCYTASNQIVEVLGPAIPTAYSIPPQFYCDQDYDYVTSIDLSSNNAFILGPDNPLDYQITYHLTEQDAINGVNLNTTAYTTSGLNSFTLYAKKTDLSHFCYSYIPFTVTINLPPTFSVNDAIICVNIDDTVNTDYSPAVLSTNLSSANYTFEWYFEGNLMPGESGSYLIANNYGLYTVTATSLATQCAYTNQANVFPSGPPKTLEVEIISEPFSENHTIEIITTGHGDYVYNIDNQTNQSSPIFTDISAGHHSFTITDFNGCGQVTIDKTLIDYMHFFTPNNDGHNDNWQIIGVEKLIQPKIYIFNRHGKFLTKVNPKGLGWDGKYNGTLLPASDYWFKVEFLDQDNIEREFKSHFALRR</sequence>
<keyword evidence="3" id="KW-1185">Reference proteome</keyword>
<dbReference type="Proteomes" id="UP000627521">
    <property type="component" value="Unassembled WGS sequence"/>
</dbReference>
<dbReference type="InterPro" id="IPR026341">
    <property type="entry name" value="T9SS_type_B"/>
</dbReference>
<evidence type="ECO:0000256" key="1">
    <source>
        <dbReference type="SAM" id="SignalP"/>
    </source>
</evidence>
<dbReference type="NCBIfam" id="TIGR04131">
    <property type="entry name" value="Bac_Flav_CTERM"/>
    <property type="match status" value="1"/>
</dbReference>
<evidence type="ECO:0000313" key="2">
    <source>
        <dbReference type="EMBL" id="MBD3863217.1"/>
    </source>
</evidence>
<organism evidence="2 3">
    <name type="scientific">Olleya marilimosa</name>
    <dbReference type="NCBI Taxonomy" id="272164"/>
    <lineage>
        <taxon>Bacteria</taxon>
        <taxon>Pseudomonadati</taxon>
        <taxon>Bacteroidota</taxon>
        <taxon>Flavobacteriia</taxon>
        <taxon>Flavobacteriales</taxon>
        <taxon>Flavobacteriaceae</taxon>
    </lineage>
</organism>